<reference evidence="2" key="1">
    <citation type="submission" date="2015-04" db="UniProtKB">
        <authorList>
            <consortium name="EnsemblPlants"/>
        </authorList>
    </citation>
    <scope>IDENTIFICATION</scope>
</reference>
<dbReference type="Proteomes" id="UP000008021">
    <property type="component" value="Chromosome 11"/>
</dbReference>
<reference evidence="2" key="2">
    <citation type="submission" date="2018-05" db="EMBL/GenBank/DDBJ databases">
        <title>OmerRS3 (Oryza meridionalis Reference Sequence Version 3).</title>
        <authorList>
            <person name="Zhang J."/>
            <person name="Kudrna D."/>
            <person name="Lee S."/>
            <person name="Talag J."/>
            <person name="Welchert J."/>
            <person name="Wing R.A."/>
        </authorList>
    </citation>
    <scope>NUCLEOTIDE SEQUENCE [LARGE SCALE GENOMIC DNA]</scope>
    <source>
        <strain evidence="2">cv. OR44</strain>
    </source>
</reference>
<dbReference type="Gramene" id="OMERI11G06270.4">
    <property type="protein sequence ID" value="OMERI11G06270.4"/>
    <property type="gene ID" value="OMERI11G06270"/>
</dbReference>
<proteinExistence type="predicted"/>
<sequence>MDNPVPSGPAPTPSRRRRPRPPPRRAAPVHSIASNAADRRAELLLFSNRKSQVPHEVMHLKDSLVIAALVASSTKTEPIFETARITASMCAEQRHRFGKASTGLSPAAGSGAAAVHSIAFSAAGRGAASVANGHRPRPRPLARAPALFSPCSRRYLSATSSGTHPAELITLNNFQHITANEFHEISFSYILWFTTIFILCKAFCNP</sequence>
<evidence type="ECO:0000256" key="1">
    <source>
        <dbReference type="SAM" id="MobiDB-lite"/>
    </source>
</evidence>
<protein>
    <submittedName>
        <fullName evidence="2">Uncharacterized protein</fullName>
    </submittedName>
</protein>
<dbReference type="HOGENOM" id="CLU_122580_0_0_1"/>
<dbReference type="EnsemblPlants" id="OMERI11G06270.4">
    <property type="protein sequence ID" value="OMERI11G06270.4"/>
    <property type="gene ID" value="OMERI11G06270"/>
</dbReference>
<name>A0A0E0F3W4_9ORYZ</name>
<keyword evidence="3" id="KW-1185">Reference proteome</keyword>
<feature type="compositionally biased region" description="Pro residues" evidence="1">
    <location>
        <begin position="1"/>
        <end position="12"/>
    </location>
</feature>
<feature type="region of interest" description="Disordered" evidence="1">
    <location>
        <begin position="1"/>
        <end position="33"/>
    </location>
</feature>
<accession>A0A0E0F3W4</accession>
<feature type="compositionally biased region" description="Basic residues" evidence="1">
    <location>
        <begin position="14"/>
        <end position="23"/>
    </location>
</feature>
<evidence type="ECO:0000313" key="2">
    <source>
        <dbReference type="EnsemblPlants" id="OMERI11G06270.4"/>
    </source>
</evidence>
<evidence type="ECO:0000313" key="3">
    <source>
        <dbReference type="Proteomes" id="UP000008021"/>
    </source>
</evidence>
<organism evidence="2">
    <name type="scientific">Oryza meridionalis</name>
    <dbReference type="NCBI Taxonomy" id="40149"/>
    <lineage>
        <taxon>Eukaryota</taxon>
        <taxon>Viridiplantae</taxon>
        <taxon>Streptophyta</taxon>
        <taxon>Embryophyta</taxon>
        <taxon>Tracheophyta</taxon>
        <taxon>Spermatophyta</taxon>
        <taxon>Magnoliopsida</taxon>
        <taxon>Liliopsida</taxon>
        <taxon>Poales</taxon>
        <taxon>Poaceae</taxon>
        <taxon>BOP clade</taxon>
        <taxon>Oryzoideae</taxon>
        <taxon>Oryzeae</taxon>
        <taxon>Oryzinae</taxon>
        <taxon>Oryza</taxon>
    </lineage>
</organism>
<dbReference type="AlphaFoldDB" id="A0A0E0F3W4"/>